<organism evidence="2 3">
    <name type="scientific">Purpureocillium lilacinum</name>
    <name type="common">Paecilomyces lilacinus</name>
    <dbReference type="NCBI Taxonomy" id="33203"/>
    <lineage>
        <taxon>Eukaryota</taxon>
        <taxon>Fungi</taxon>
        <taxon>Dikarya</taxon>
        <taxon>Ascomycota</taxon>
        <taxon>Pezizomycotina</taxon>
        <taxon>Sordariomycetes</taxon>
        <taxon>Hypocreomycetidae</taxon>
        <taxon>Hypocreales</taxon>
        <taxon>Ophiocordycipitaceae</taxon>
        <taxon>Purpureocillium</taxon>
    </lineage>
</organism>
<dbReference type="EMBL" id="LSBI01000011">
    <property type="protein sequence ID" value="OAQ78015.1"/>
    <property type="molecule type" value="Genomic_DNA"/>
</dbReference>
<dbReference type="AlphaFoldDB" id="A0A179GJG7"/>
<feature type="chain" id="PRO_5008102763" evidence="1">
    <location>
        <begin position="23"/>
        <end position="121"/>
    </location>
</feature>
<evidence type="ECO:0000313" key="3">
    <source>
        <dbReference type="Proteomes" id="UP000078340"/>
    </source>
</evidence>
<feature type="signal peptide" evidence="1">
    <location>
        <begin position="1"/>
        <end position="22"/>
    </location>
</feature>
<protein>
    <submittedName>
        <fullName evidence="2">Uncharacterized protein</fullName>
    </submittedName>
</protein>
<dbReference type="Proteomes" id="UP000078340">
    <property type="component" value="Unassembled WGS sequence"/>
</dbReference>
<evidence type="ECO:0000256" key="1">
    <source>
        <dbReference type="SAM" id="SignalP"/>
    </source>
</evidence>
<name>A0A179GJG7_PURLI</name>
<keyword evidence="1" id="KW-0732">Signal</keyword>
<evidence type="ECO:0000313" key="2">
    <source>
        <dbReference type="EMBL" id="OAQ78015.1"/>
    </source>
</evidence>
<proteinExistence type="predicted"/>
<sequence>MGCRAVLLLLLLLLLTELPGPGIKSHHSRGPDWGFRRPGRLVPQADGRSAGPWEMASYSTSTVPAHATPACFCTASLLLPVPSFRPSASPRLSLRPGAVSLLAAEHSLSISPALCLSLIHI</sequence>
<accession>A0A179GJG7</accession>
<comment type="caution">
    <text evidence="2">The sequence shown here is derived from an EMBL/GenBank/DDBJ whole genome shotgun (WGS) entry which is preliminary data.</text>
</comment>
<reference evidence="2 3" key="1">
    <citation type="submission" date="2016-02" db="EMBL/GenBank/DDBJ databases">
        <title>Biosynthesis of antibiotic leucinostatins and their inhibition on Phytophthora in bio-control Purpureocillium lilacinum.</title>
        <authorList>
            <person name="Wang G."/>
            <person name="Liu Z."/>
            <person name="Lin R."/>
            <person name="Li E."/>
            <person name="Mao Z."/>
            <person name="Ling J."/>
            <person name="Yin W."/>
            <person name="Xie B."/>
        </authorList>
    </citation>
    <scope>NUCLEOTIDE SEQUENCE [LARGE SCALE GENOMIC DNA]</scope>
    <source>
        <strain evidence="2">PLFJ-1</strain>
    </source>
</reference>
<gene>
    <name evidence="2" type="ORF">VFPFJ_10047</name>
</gene>